<name>A0A5C6DRW7_9BACT</name>
<gene>
    <name evidence="2" type="ORF">Poly41_23630</name>
</gene>
<dbReference type="Pfam" id="PF00581">
    <property type="entry name" value="Rhodanese"/>
    <property type="match status" value="1"/>
</dbReference>
<organism evidence="2 3">
    <name type="scientific">Novipirellula artificiosorum</name>
    <dbReference type="NCBI Taxonomy" id="2528016"/>
    <lineage>
        <taxon>Bacteria</taxon>
        <taxon>Pseudomonadati</taxon>
        <taxon>Planctomycetota</taxon>
        <taxon>Planctomycetia</taxon>
        <taxon>Pirellulales</taxon>
        <taxon>Pirellulaceae</taxon>
        <taxon>Novipirellula</taxon>
    </lineage>
</organism>
<dbReference type="InterPro" id="IPR001763">
    <property type="entry name" value="Rhodanese-like_dom"/>
</dbReference>
<dbReference type="PROSITE" id="PS50206">
    <property type="entry name" value="RHODANESE_3"/>
    <property type="match status" value="1"/>
</dbReference>
<comment type="caution">
    <text evidence="2">The sequence shown here is derived from an EMBL/GenBank/DDBJ whole genome shotgun (WGS) entry which is preliminary data.</text>
</comment>
<dbReference type="PANTHER" id="PTHR43031">
    <property type="entry name" value="FAD-DEPENDENT OXIDOREDUCTASE"/>
    <property type="match status" value="1"/>
</dbReference>
<sequence length="155" mass="17118">MSLGKLIIGLCNAGFGAIEVVHRCLGRPEVRTITTSDLHSAMNSDRTPPVLVDVRSDSEVAVSRIPGAITQQEYEKEAESLAGRHVVTYCTVGGRSYLYARKLVAAGVDATNYRDSILGWCRDGLPLESPDKQPTKAVHPYWRIFRVPDQYDVKT</sequence>
<evidence type="ECO:0000313" key="2">
    <source>
        <dbReference type="EMBL" id="TWU39508.1"/>
    </source>
</evidence>
<dbReference type="InterPro" id="IPR036873">
    <property type="entry name" value="Rhodanese-like_dom_sf"/>
</dbReference>
<keyword evidence="3" id="KW-1185">Reference proteome</keyword>
<protein>
    <submittedName>
        <fullName evidence="2">Molybdopterin biosynthesis protein MoeB</fullName>
    </submittedName>
</protein>
<dbReference type="CDD" id="cd00158">
    <property type="entry name" value="RHOD"/>
    <property type="match status" value="1"/>
</dbReference>
<dbReference type="RefSeq" id="WP_146526252.1">
    <property type="nucleotide sequence ID" value="NZ_SJPV01000003.1"/>
</dbReference>
<dbReference type="SUPFAM" id="SSF52821">
    <property type="entry name" value="Rhodanese/Cell cycle control phosphatase"/>
    <property type="match status" value="1"/>
</dbReference>
<dbReference type="EMBL" id="SJPV01000003">
    <property type="protein sequence ID" value="TWU39508.1"/>
    <property type="molecule type" value="Genomic_DNA"/>
</dbReference>
<dbReference type="PANTHER" id="PTHR43031:SF1">
    <property type="entry name" value="PYRIDINE NUCLEOTIDE-DISULPHIDE OXIDOREDUCTASE"/>
    <property type="match status" value="1"/>
</dbReference>
<dbReference type="OrthoDB" id="274952at2"/>
<accession>A0A5C6DRW7</accession>
<evidence type="ECO:0000313" key="3">
    <source>
        <dbReference type="Proteomes" id="UP000319143"/>
    </source>
</evidence>
<dbReference type="SMART" id="SM00450">
    <property type="entry name" value="RHOD"/>
    <property type="match status" value="1"/>
</dbReference>
<proteinExistence type="predicted"/>
<dbReference type="InterPro" id="IPR050229">
    <property type="entry name" value="GlpE_sulfurtransferase"/>
</dbReference>
<feature type="domain" description="Rhodanese" evidence="1">
    <location>
        <begin position="45"/>
        <end position="129"/>
    </location>
</feature>
<reference evidence="2 3" key="1">
    <citation type="submission" date="2019-02" db="EMBL/GenBank/DDBJ databases">
        <title>Deep-cultivation of Planctomycetes and their phenomic and genomic characterization uncovers novel biology.</title>
        <authorList>
            <person name="Wiegand S."/>
            <person name="Jogler M."/>
            <person name="Boedeker C."/>
            <person name="Pinto D."/>
            <person name="Vollmers J."/>
            <person name="Rivas-Marin E."/>
            <person name="Kohn T."/>
            <person name="Peeters S.H."/>
            <person name="Heuer A."/>
            <person name="Rast P."/>
            <person name="Oberbeckmann S."/>
            <person name="Bunk B."/>
            <person name="Jeske O."/>
            <person name="Meyerdierks A."/>
            <person name="Storesund J.E."/>
            <person name="Kallscheuer N."/>
            <person name="Luecker S."/>
            <person name="Lage O.M."/>
            <person name="Pohl T."/>
            <person name="Merkel B.J."/>
            <person name="Hornburger P."/>
            <person name="Mueller R.-W."/>
            <person name="Bruemmer F."/>
            <person name="Labrenz M."/>
            <person name="Spormann A.M."/>
            <person name="Op Den Camp H."/>
            <person name="Overmann J."/>
            <person name="Amann R."/>
            <person name="Jetten M.S.M."/>
            <person name="Mascher T."/>
            <person name="Medema M.H."/>
            <person name="Devos D.P."/>
            <person name="Kaster A.-K."/>
            <person name="Ovreas L."/>
            <person name="Rohde M."/>
            <person name="Galperin M.Y."/>
            <person name="Jogler C."/>
        </authorList>
    </citation>
    <scope>NUCLEOTIDE SEQUENCE [LARGE SCALE GENOMIC DNA]</scope>
    <source>
        <strain evidence="2 3">Poly41</strain>
    </source>
</reference>
<dbReference type="Gene3D" id="3.40.250.10">
    <property type="entry name" value="Rhodanese-like domain"/>
    <property type="match status" value="1"/>
</dbReference>
<dbReference type="Proteomes" id="UP000319143">
    <property type="component" value="Unassembled WGS sequence"/>
</dbReference>
<dbReference type="AlphaFoldDB" id="A0A5C6DRW7"/>
<evidence type="ECO:0000259" key="1">
    <source>
        <dbReference type="PROSITE" id="PS50206"/>
    </source>
</evidence>